<feature type="domain" description="HTH luxR-type" evidence="3">
    <location>
        <begin position="962"/>
        <end position="1027"/>
    </location>
</feature>
<protein>
    <submittedName>
        <fullName evidence="4">AAA family ATPase</fullName>
    </submittedName>
</protein>
<dbReference type="Gene3D" id="1.10.10.10">
    <property type="entry name" value="Winged helix-like DNA-binding domain superfamily/Winged helix DNA-binding domain"/>
    <property type="match status" value="1"/>
</dbReference>
<reference evidence="4 5" key="1">
    <citation type="submission" date="2021-01" db="EMBL/GenBank/DDBJ databases">
        <title>WGS of actinomycetes isolated from Thailand.</title>
        <authorList>
            <person name="Thawai C."/>
        </authorList>
    </citation>
    <scope>NUCLEOTIDE SEQUENCE [LARGE SCALE GENOMIC DNA]</scope>
    <source>
        <strain evidence="4 5">CA1R205</strain>
    </source>
</reference>
<name>A0ABS1NMY3_9ACTN</name>
<dbReference type="SUPFAM" id="SSF46894">
    <property type="entry name" value="C-terminal effector domain of the bipartite response regulators"/>
    <property type="match status" value="1"/>
</dbReference>
<dbReference type="PROSITE" id="PS50043">
    <property type="entry name" value="HTH_LUXR_2"/>
    <property type="match status" value="1"/>
</dbReference>
<dbReference type="CDD" id="cd06170">
    <property type="entry name" value="LuxR_C_like"/>
    <property type="match status" value="1"/>
</dbReference>
<proteinExistence type="predicted"/>
<dbReference type="Pfam" id="PF00196">
    <property type="entry name" value="GerE"/>
    <property type="match status" value="1"/>
</dbReference>
<dbReference type="EMBL" id="JAERRF010000028">
    <property type="protein sequence ID" value="MBL1101453.1"/>
    <property type="molecule type" value="Genomic_DNA"/>
</dbReference>
<dbReference type="PANTHER" id="PTHR16305">
    <property type="entry name" value="TESTICULAR SOLUBLE ADENYLYL CYCLASE"/>
    <property type="match status" value="1"/>
</dbReference>
<dbReference type="InterPro" id="IPR036388">
    <property type="entry name" value="WH-like_DNA-bd_sf"/>
</dbReference>
<dbReference type="Gene3D" id="1.25.40.10">
    <property type="entry name" value="Tetratricopeptide repeat domain"/>
    <property type="match status" value="1"/>
</dbReference>
<evidence type="ECO:0000313" key="5">
    <source>
        <dbReference type="Proteomes" id="UP000634229"/>
    </source>
</evidence>
<dbReference type="InterPro" id="IPR011990">
    <property type="entry name" value="TPR-like_helical_dom_sf"/>
</dbReference>
<dbReference type="SMART" id="SM00421">
    <property type="entry name" value="HTH_LUXR"/>
    <property type="match status" value="1"/>
</dbReference>
<organism evidence="4 5">
    <name type="scientific">Streptomyces coffeae</name>
    <dbReference type="NCBI Taxonomy" id="621382"/>
    <lineage>
        <taxon>Bacteria</taxon>
        <taxon>Bacillati</taxon>
        <taxon>Actinomycetota</taxon>
        <taxon>Actinomycetes</taxon>
        <taxon>Kitasatosporales</taxon>
        <taxon>Streptomycetaceae</taxon>
        <taxon>Streptomyces</taxon>
    </lineage>
</organism>
<dbReference type="SUPFAM" id="SSF48452">
    <property type="entry name" value="TPR-like"/>
    <property type="match status" value="1"/>
</dbReference>
<evidence type="ECO:0000259" key="3">
    <source>
        <dbReference type="PROSITE" id="PS50043"/>
    </source>
</evidence>
<keyword evidence="5" id="KW-1185">Reference proteome</keyword>
<dbReference type="PANTHER" id="PTHR16305:SF35">
    <property type="entry name" value="TRANSCRIPTIONAL ACTIVATOR DOMAIN"/>
    <property type="match status" value="1"/>
</dbReference>
<dbReference type="InterPro" id="IPR041664">
    <property type="entry name" value="AAA_16"/>
</dbReference>
<dbReference type="Gene3D" id="3.40.50.300">
    <property type="entry name" value="P-loop containing nucleotide triphosphate hydrolases"/>
    <property type="match status" value="1"/>
</dbReference>
<gene>
    <name evidence="4" type="ORF">JK363_33275</name>
</gene>
<dbReference type="RefSeq" id="WP_201881031.1">
    <property type="nucleotide sequence ID" value="NZ_JAERRF010000028.1"/>
</dbReference>
<dbReference type="Pfam" id="PF13191">
    <property type="entry name" value="AAA_16"/>
    <property type="match status" value="1"/>
</dbReference>
<comment type="caution">
    <text evidence="4">The sequence shown here is derived from an EMBL/GenBank/DDBJ whole genome shotgun (WGS) entry which is preliminary data.</text>
</comment>
<dbReference type="InterPro" id="IPR016032">
    <property type="entry name" value="Sig_transdc_resp-reg_C-effctor"/>
</dbReference>
<keyword evidence="2" id="KW-0067">ATP-binding</keyword>
<evidence type="ECO:0000313" key="4">
    <source>
        <dbReference type="EMBL" id="MBL1101453.1"/>
    </source>
</evidence>
<sequence length="1039" mass="112514">MLSDVYTTSVSPVFVGRTEELSLLDDALARATLGEPQVLLIGGEAGVGKTRLVDEFLATAVATGAVAATGGCVEIGADGLPFAPVSTVLRSLRRKLGTELDGAAAGQEGELARLLPELGETARESHDGDGRARLFELTVRLLERLAADRTLVVAIEDLHWADRSTRELLAYLFRSLLSARLLVVATYRSDDIHRRHPLRPFLAEVDRMREVQRIELARFNRGEVRDQIAGINGSDPERQLVDRIFKRSDGNAFFVEEIARSLNEGCSSGLSESLRDLLLVRVEALPEESQAVVRILAEGGSSVEYPLLRRVARFDEDELIDALRAAVGANIVQPTPDENGYRFRHALVREAVVDDLLPGERSRLNRQLAEALEAEPSLVRADERAARLASYWYHAHDPAKALPAVLRASVEARRRYAHAEQLRLLERAMELWEDTPKEIRETQRPLGYAEAYPPYGSEDEALRHLDLLAEVVVAAHMSGQPERALAVSKKALRKLAKGDSDPLRAAWFWTQQSKLLETVARSDGWEELSRAQELVRGLPPSPVHAEVMAHLAGWTMTHRPGPQGLAVAERAVELARLVGAESTELHARLTLGHFTGDSGDTERGLAAMREVCARAVALGDISVLGRCYVNLASALEGVGRSVEAVEASEEGDQVLDRFGLVDSRAWVYGNLAESLFSLGRVDEAEKAARKTLRLALGTKPRGSACNRLATLALMRGDWDAAERELAAAREHFGPHNYEPQYTIQTAGFAIELASGRGRILDVRALLDQALDAGFPPGMQRYAWPLLNAAASAETAARGLPTAEPGRATTLARIAAAAKRLPQAVPMWRAYAAMLQAELGRADGHSRPDHWAEATDAFAALDRPYPLARARHRWAEALLDAGPGPVGTGGREQAAELLAQAHAVAERLGARPLREEIELLARRARLPLAPAATRAALAAAATGTRALPMTAAPANPPVPEAADPAAELGLTPRERDVLRLVAAGRSNRQIAEELFISPKTASVHVSNILAKLGVSGRGEAAAVAHRLRVVDGLPDGAVAR</sequence>
<evidence type="ECO:0000256" key="1">
    <source>
        <dbReference type="ARBA" id="ARBA00022741"/>
    </source>
</evidence>
<dbReference type="InterPro" id="IPR000792">
    <property type="entry name" value="Tscrpt_reg_LuxR_C"/>
</dbReference>
<dbReference type="InterPro" id="IPR027417">
    <property type="entry name" value="P-loop_NTPase"/>
</dbReference>
<accession>A0ABS1NMY3</accession>
<evidence type="ECO:0000256" key="2">
    <source>
        <dbReference type="ARBA" id="ARBA00022840"/>
    </source>
</evidence>
<keyword evidence="1" id="KW-0547">Nucleotide-binding</keyword>
<dbReference type="Proteomes" id="UP000634229">
    <property type="component" value="Unassembled WGS sequence"/>
</dbReference>
<dbReference type="SUPFAM" id="SSF52540">
    <property type="entry name" value="P-loop containing nucleoside triphosphate hydrolases"/>
    <property type="match status" value="1"/>
</dbReference>
<dbReference type="PRINTS" id="PR00038">
    <property type="entry name" value="HTHLUXR"/>
</dbReference>